<sequence>MTHHTRAQRGMGYCGRYSHLKDRLENLGYRTLLCFRLYEEQEPNQDGSRIFELSLDRVDVSTLWKYLKSMEARHEIFDDVATGLFSVVEELVLSHSILSSQLSCTPKALGSPAMGTHIVPWNN</sequence>
<protein>
    <submittedName>
        <fullName evidence="1">Uncharacterized protein</fullName>
    </submittedName>
</protein>
<organism evidence="1 2">
    <name type="scientific">Botryotinia fuckeliana (strain T4)</name>
    <name type="common">Noble rot fungus</name>
    <name type="synonym">Botrytis cinerea</name>
    <dbReference type="NCBI Taxonomy" id="999810"/>
    <lineage>
        <taxon>Eukaryota</taxon>
        <taxon>Fungi</taxon>
        <taxon>Dikarya</taxon>
        <taxon>Ascomycota</taxon>
        <taxon>Pezizomycotina</taxon>
        <taxon>Leotiomycetes</taxon>
        <taxon>Helotiales</taxon>
        <taxon>Sclerotiniaceae</taxon>
        <taxon>Botrytis</taxon>
    </lineage>
</organism>
<gene>
    <name evidence="1" type="ORF">BofuT4_P030140.1</name>
</gene>
<dbReference type="Proteomes" id="UP000008177">
    <property type="component" value="Unplaced contigs"/>
</dbReference>
<dbReference type="AlphaFoldDB" id="G2Y962"/>
<accession>G2Y962</accession>
<dbReference type="InParanoid" id="G2Y962"/>
<name>G2Y962_BOTF4</name>
<evidence type="ECO:0000313" key="1">
    <source>
        <dbReference type="EMBL" id="CCD49138.1"/>
    </source>
</evidence>
<proteinExistence type="predicted"/>
<dbReference type="EMBL" id="FQ790300">
    <property type="protein sequence ID" value="CCD49138.1"/>
    <property type="molecule type" value="Genomic_DNA"/>
</dbReference>
<dbReference type="HOGENOM" id="CLU_2014913_0_0_1"/>
<reference evidence="2" key="1">
    <citation type="journal article" date="2011" name="PLoS Genet.">
        <title>Genomic analysis of the necrotrophic fungal pathogens Sclerotinia sclerotiorum and Botrytis cinerea.</title>
        <authorList>
            <person name="Amselem J."/>
            <person name="Cuomo C.A."/>
            <person name="van Kan J.A."/>
            <person name="Viaud M."/>
            <person name="Benito E.P."/>
            <person name="Couloux A."/>
            <person name="Coutinho P.M."/>
            <person name="de Vries R.P."/>
            <person name="Dyer P.S."/>
            <person name="Fillinger S."/>
            <person name="Fournier E."/>
            <person name="Gout L."/>
            <person name="Hahn M."/>
            <person name="Kohn L."/>
            <person name="Lapalu N."/>
            <person name="Plummer K.M."/>
            <person name="Pradier J.M."/>
            <person name="Quevillon E."/>
            <person name="Sharon A."/>
            <person name="Simon A."/>
            <person name="ten Have A."/>
            <person name="Tudzynski B."/>
            <person name="Tudzynski P."/>
            <person name="Wincker P."/>
            <person name="Andrew M."/>
            <person name="Anthouard V."/>
            <person name="Beever R.E."/>
            <person name="Beffa R."/>
            <person name="Benoit I."/>
            <person name="Bouzid O."/>
            <person name="Brault B."/>
            <person name="Chen Z."/>
            <person name="Choquer M."/>
            <person name="Collemare J."/>
            <person name="Cotton P."/>
            <person name="Danchin E.G."/>
            <person name="Da Silva C."/>
            <person name="Gautier A."/>
            <person name="Giraud C."/>
            <person name="Giraud T."/>
            <person name="Gonzalez C."/>
            <person name="Grossetete S."/>
            <person name="Guldener U."/>
            <person name="Henrissat B."/>
            <person name="Howlett B.J."/>
            <person name="Kodira C."/>
            <person name="Kretschmer M."/>
            <person name="Lappartient A."/>
            <person name="Leroch M."/>
            <person name="Levis C."/>
            <person name="Mauceli E."/>
            <person name="Neuveglise C."/>
            <person name="Oeser B."/>
            <person name="Pearson M."/>
            <person name="Poulain J."/>
            <person name="Poussereau N."/>
            <person name="Quesneville H."/>
            <person name="Rascle C."/>
            <person name="Schumacher J."/>
            <person name="Segurens B."/>
            <person name="Sexton A."/>
            <person name="Silva E."/>
            <person name="Sirven C."/>
            <person name="Soanes D.M."/>
            <person name="Talbot N.J."/>
            <person name="Templeton M."/>
            <person name="Yandava C."/>
            <person name="Yarden O."/>
            <person name="Zeng Q."/>
            <person name="Rollins J.A."/>
            <person name="Lebrun M.H."/>
            <person name="Dickman M."/>
        </authorList>
    </citation>
    <scope>NUCLEOTIDE SEQUENCE [LARGE SCALE GENOMIC DNA]</scope>
    <source>
        <strain evidence="2">T4</strain>
    </source>
</reference>
<evidence type="ECO:0000313" key="2">
    <source>
        <dbReference type="Proteomes" id="UP000008177"/>
    </source>
</evidence>